<feature type="region of interest" description="Disordered" evidence="1">
    <location>
        <begin position="334"/>
        <end position="410"/>
    </location>
</feature>
<feature type="transmembrane region" description="Helical" evidence="2">
    <location>
        <begin position="12"/>
        <end position="30"/>
    </location>
</feature>
<name>A0A9Q8P4V7_PASFU</name>
<dbReference type="Proteomes" id="UP000756132">
    <property type="component" value="Chromosome 2"/>
</dbReference>
<reference evidence="3" key="2">
    <citation type="journal article" date="2022" name="Microb. Genom.">
        <title>A chromosome-scale genome assembly of the tomato pathogen Cladosporium fulvum reveals a compartmentalized genome architecture and the presence of a dispensable chromosome.</title>
        <authorList>
            <person name="Zaccaron A.Z."/>
            <person name="Chen L.H."/>
            <person name="Samaras A."/>
            <person name="Stergiopoulos I."/>
        </authorList>
    </citation>
    <scope>NUCLEOTIDE SEQUENCE</scope>
    <source>
        <strain evidence="3">Race5_Kim</strain>
    </source>
</reference>
<sequence length="776" mass="84618">MASDDMTAACPAGFKAFLAGAAILIAVALVKRDSSNTSATDNEGTDARLQPLSTATTAKTPREHSDTATHAPRPSTPNPNPYGDYSRVSANTNSSQVPIVITPADSKSDPDLARRTLAQNRTTDHIGRPRTGLVPPPVFHKGNFRHERTYLVEGGHLCDNCDAASCHQYSLLDENDHQPFGMESRDPFGSRNGFPIDDNHFFPFEPTPTASTNMSPPALPHPSDFYTSRHDPRRPELQQSGPPPYGVTMQSPPQAMLPTMEPPYTQSTPMLTGRQQRLRDNGRRAQTPASDVSHANMSSVDAAAGRDAVKIDQQSTPMSEIPTGEDMLRLLLGPGSMYYGSPPEGPRPDVLPSSAEEAPQASSFRPSSPSVFQPDPDVRTPAYQPQGAYPPPDARHLRNTSPHPQLPVQLDAPSLQCGRNLEPRATQSDQPFHTNYFPENVCKGGNTNENLYGSHQLTDVNKHNDYTHQDTACQAQGIIEQTEGAGTSAQDSHFTRDHNTRADQPFHTTRSSQHTSLPPSEQVNLIRLGSSSHPPGKRTRRPKQAIMSLRGVYGDIEEQTMVQGSREAISWLQSTVTQDGLMVARNADKSVPNALTTTLENMVQLGKLPPLDQLWTDMDDALLPETLTQAGLSFDEVHHINEPLHRDAGEPTFAGKISGHNHASSAFRICKSLSKKNQARGFSYQLLITTERLGLPVQVQLFSASPRATRTVCLHRAFRSDGSESWKPYRLCSPKLCNGVSQLAEEDVDPLDGILATNAPDAFGMPAQGPAEMHSL</sequence>
<dbReference type="AlphaFoldDB" id="A0A9Q8P4V7"/>
<evidence type="ECO:0000313" key="4">
    <source>
        <dbReference type="Proteomes" id="UP000756132"/>
    </source>
</evidence>
<feature type="compositionally biased region" description="Low complexity" evidence="1">
    <location>
        <begin position="352"/>
        <end position="363"/>
    </location>
</feature>
<keyword evidence="2" id="KW-0472">Membrane</keyword>
<accession>A0A9Q8P4V7</accession>
<feature type="compositionally biased region" description="Basic and acidic residues" evidence="1">
    <location>
        <begin position="227"/>
        <end position="236"/>
    </location>
</feature>
<feature type="compositionally biased region" description="Polar residues" evidence="1">
    <location>
        <begin position="88"/>
        <end position="97"/>
    </location>
</feature>
<feature type="compositionally biased region" description="Polar residues" evidence="1">
    <location>
        <begin position="264"/>
        <end position="275"/>
    </location>
</feature>
<feature type="region of interest" description="Disordered" evidence="1">
    <location>
        <begin position="34"/>
        <end position="110"/>
    </location>
</feature>
<evidence type="ECO:0000256" key="2">
    <source>
        <dbReference type="SAM" id="Phobius"/>
    </source>
</evidence>
<evidence type="ECO:0000313" key="3">
    <source>
        <dbReference type="EMBL" id="UJO13485.1"/>
    </source>
</evidence>
<evidence type="ECO:0000256" key="1">
    <source>
        <dbReference type="SAM" id="MobiDB-lite"/>
    </source>
</evidence>
<reference evidence="3" key="1">
    <citation type="submission" date="2021-12" db="EMBL/GenBank/DDBJ databases">
        <authorList>
            <person name="Zaccaron A."/>
            <person name="Stergiopoulos I."/>
        </authorList>
    </citation>
    <scope>NUCLEOTIDE SEQUENCE</scope>
    <source>
        <strain evidence="3">Race5_Kim</strain>
    </source>
</reference>
<proteinExistence type="predicted"/>
<dbReference type="GeneID" id="71982313"/>
<feature type="compositionally biased region" description="Polar residues" evidence="1">
    <location>
        <begin position="287"/>
        <end position="297"/>
    </location>
</feature>
<keyword evidence="2" id="KW-1133">Transmembrane helix</keyword>
<feature type="region of interest" description="Disordered" evidence="1">
    <location>
        <begin position="483"/>
        <end position="542"/>
    </location>
</feature>
<keyword evidence="4" id="KW-1185">Reference proteome</keyword>
<keyword evidence="2" id="KW-0812">Transmembrane</keyword>
<feature type="compositionally biased region" description="Polar residues" evidence="1">
    <location>
        <begin position="506"/>
        <end position="533"/>
    </location>
</feature>
<feature type="region of interest" description="Disordered" evidence="1">
    <location>
        <begin position="207"/>
        <end position="297"/>
    </location>
</feature>
<protein>
    <submittedName>
        <fullName evidence="3">Uncharacterized protein</fullName>
    </submittedName>
</protein>
<organism evidence="3 4">
    <name type="scientific">Passalora fulva</name>
    <name type="common">Tomato leaf mold</name>
    <name type="synonym">Cladosporium fulvum</name>
    <dbReference type="NCBI Taxonomy" id="5499"/>
    <lineage>
        <taxon>Eukaryota</taxon>
        <taxon>Fungi</taxon>
        <taxon>Dikarya</taxon>
        <taxon>Ascomycota</taxon>
        <taxon>Pezizomycotina</taxon>
        <taxon>Dothideomycetes</taxon>
        <taxon>Dothideomycetidae</taxon>
        <taxon>Mycosphaerellales</taxon>
        <taxon>Mycosphaerellaceae</taxon>
        <taxon>Fulvia</taxon>
    </lineage>
</organism>
<dbReference type="EMBL" id="CP090164">
    <property type="protein sequence ID" value="UJO13485.1"/>
    <property type="molecule type" value="Genomic_DNA"/>
</dbReference>
<dbReference type="KEGG" id="ffu:CLAFUR5_02435"/>
<gene>
    <name evidence="3" type="ORF">CLAFUR5_02435</name>
</gene>
<dbReference type="RefSeq" id="XP_047757851.1">
    <property type="nucleotide sequence ID" value="XM_047901583.1"/>
</dbReference>